<dbReference type="InterPro" id="IPR007815">
    <property type="entry name" value="Emycin_Estase"/>
</dbReference>
<accession>A0A8J3PN55</accession>
<dbReference type="EMBL" id="BONU01000019">
    <property type="protein sequence ID" value="GIG74553.1"/>
    <property type="molecule type" value="Genomic_DNA"/>
</dbReference>
<gene>
    <name evidence="1" type="ORF">Pfl04_29570</name>
</gene>
<dbReference type="InterPro" id="IPR052036">
    <property type="entry name" value="Hydrolase/PRTase-associated"/>
</dbReference>
<dbReference type="CDD" id="cd14728">
    <property type="entry name" value="Ere-like"/>
    <property type="match status" value="1"/>
</dbReference>
<dbReference type="Proteomes" id="UP000653674">
    <property type="component" value="Unassembled WGS sequence"/>
</dbReference>
<dbReference type="PIRSF" id="PIRSF036794">
    <property type="entry name" value="UCP_erythr_ester"/>
    <property type="match status" value="1"/>
</dbReference>
<protein>
    <recommendedName>
        <fullName evidence="3">Erythromycin esterase homolog</fullName>
    </recommendedName>
</protein>
<dbReference type="Pfam" id="PF05139">
    <property type="entry name" value="Erythro_esteras"/>
    <property type="match status" value="1"/>
</dbReference>
<comment type="caution">
    <text evidence="1">The sequence shown here is derived from an EMBL/GenBank/DDBJ whole genome shotgun (WGS) entry which is preliminary data.</text>
</comment>
<keyword evidence="2" id="KW-1185">Reference proteome</keyword>
<dbReference type="RefSeq" id="WP_420850187.1">
    <property type="nucleotide sequence ID" value="NZ_BAAAQJ010000030.1"/>
</dbReference>
<proteinExistence type="predicted"/>
<dbReference type="PANTHER" id="PTHR31299:SF0">
    <property type="entry name" value="ESTERASE, PUTATIVE (AFU_ORTHOLOGUE AFUA_1G05850)-RELATED"/>
    <property type="match status" value="1"/>
</dbReference>
<evidence type="ECO:0000313" key="1">
    <source>
        <dbReference type="EMBL" id="GIG74553.1"/>
    </source>
</evidence>
<evidence type="ECO:0000313" key="2">
    <source>
        <dbReference type="Proteomes" id="UP000653674"/>
    </source>
</evidence>
<dbReference type="PANTHER" id="PTHR31299">
    <property type="entry name" value="ESTERASE, PUTATIVE (AFU_ORTHOLOGUE AFUA_1G05850)-RELATED"/>
    <property type="match status" value="1"/>
</dbReference>
<dbReference type="Gene3D" id="3.30.1870.10">
    <property type="entry name" value="EreA-like, domain 2"/>
    <property type="match status" value="1"/>
</dbReference>
<dbReference type="GO" id="GO:0046677">
    <property type="term" value="P:response to antibiotic"/>
    <property type="evidence" value="ECO:0007669"/>
    <property type="project" value="InterPro"/>
</dbReference>
<dbReference type="Gene3D" id="3.40.1660.10">
    <property type="entry name" value="EreA-like (biosynthetic domain)"/>
    <property type="match status" value="1"/>
</dbReference>
<dbReference type="InterPro" id="IPR014622">
    <property type="entry name" value="UCP036794_erythomycin"/>
</dbReference>
<organism evidence="1 2">
    <name type="scientific">Planosporangium flavigriseum</name>
    <dbReference type="NCBI Taxonomy" id="373681"/>
    <lineage>
        <taxon>Bacteria</taxon>
        <taxon>Bacillati</taxon>
        <taxon>Actinomycetota</taxon>
        <taxon>Actinomycetes</taxon>
        <taxon>Micromonosporales</taxon>
        <taxon>Micromonosporaceae</taxon>
        <taxon>Planosporangium</taxon>
    </lineage>
</organism>
<reference evidence="1" key="1">
    <citation type="submission" date="2021-01" db="EMBL/GenBank/DDBJ databases">
        <title>Whole genome shotgun sequence of Planosporangium flavigriseum NBRC 105377.</title>
        <authorList>
            <person name="Komaki H."/>
            <person name="Tamura T."/>
        </authorList>
    </citation>
    <scope>NUCLEOTIDE SEQUENCE</scope>
    <source>
        <strain evidence="1">NBRC 105377</strain>
    </source>
</reference>
<name>A0A8J3PN55_9ACTN</name>
<dbReference type="SUPFAM" id="SSF159501">
    <property type="entry name" value="EreA/ChaN-like"/>
    <property type="match status" value="1"/>
</dbReference>
<sequence>MRRYTDDIRQLAAPLTDARDLDPLLDRVGDARIVMLGEASHGTHEFYAWRAILTRRLIEERGFSFVGVEGDWPDCDRVDRSVRCRGDAPDDPREALDAFERWPTWMWANEEVVDFCCWLRDRNVNLEPAARAGFHGLDVYSLWESMRELILHLQEHDPDKVGMAVDAYRCFEPFGEDPQRYAMATRFIPMSCEEDVVKLLRAAREHAAEGGGEEFGVWQNAEVVAGAERYYRAMVAGGANSWNVRDQHMMDTLDRLLTRYGPDSKAVVWAHNTHVGDARATDMTRAGMFNIGQLGRERYGRDNVVLVGFGTHRGTVMAGNEWGAPMEVMRVPMARPGSLEDALHADAPPQAQFVFPPAGGPRPRLLTDWLDHRAIGVVYRPNREHWGNYVPTKLGDRYDAFCFFDETRAVRPLHVYRVEAQEPETYPVGV</sequence>
<dbReference type="AlphaFoldDB" id="A0A8J3PN55"/>
<evidence type="ECO:0008006" key="3">
    <source>
        <dbReference type="Google" id="ProtNLM"/>
    </source>
</evidence>